<feature type="signal peptide" evidence="1">
    <location>
        <begin position="1"/>
        <end position="27"/>
    </location>
</feature>
<reference evidence="3" key="1">
    <citation type="submission" date="2014-11" db="EMBL/GenBank/DDBJ databases">
        <title>Hymenobacter sp. DG25B genome submission.</title>
        <authorList>
            <person name="Jung H.-Y."/>
            <person name="Kim M.K."/>
            <person name="Srinivasan S."/>
            <person name="Lim S."/>
        </authorList>
    </citation>
    <scope>NUCLEOTIDE SEQUENCE [LARGE SCALE GENOMIC DNA]</scope>
    <source>
        <strain evidence="3">DY59</strain>
    </source>
</reference>
<sequence length="225" mass="23659">MFRNTVPARRSATAAFLSLMITLSACGQTPLAGVPVPAETAAESQASLPLSPAAQANEQRTLDMASARGLTVVSQITLEEDGVPTTYLEAQTRSGEAVSVLGTVEAGTPRFAELRVIPEGQRGTAGSPFVIVGLTAQGTVATGLAAQGVSDWVFNRLVSLVNQYKRAPKWVKAALKGPLRGIIKLIIGEAISRGCTYAYNALVKKLKASGRWVPLGRDLLCEVIV</sequence>
<dbReference type="KEGG" id="dsw:QR90_05905"/>
<dbReference type="Proteomes" id="UP000030634">
    <property type="component" value="Chromosome"/>
</dbReference>
<evidence type="ECO:0000313" key="2">
    <source>
        <dbReference type="EMBL" id="AIZ44734.1"/>
    </source>
</evidence>
<dbReference type="HOGENOM" id="CLU_1228273_0_0_0"/>
<dbReference type="PROSITE" id="PS51257">
    <property type="entry name" value="PROKAR_LIPOPROTEIN"/>
    <property type="match status" value="1"/>
</dbReference>
<dbReference type="EMBL" id="CP010028">
    <property type="protein sequence ID" value="AIZ44734.1"/>
    <property type="molecule type" value="Genomic_DNA"/>
</dbReference>
<organism evidence="2 3">
    <name type="scientific">Deinococcus radiopugnans</name>
    <dbReference type="NCBI Taxonomy" id="57497"/>
    <lineage>
        <taxon>Bacteria</taxon>
        <taxon>Thermotogati</taxon>
        <taxon>Deinococcota</taxon>
        <taxon>Deinococci</taxon>
        <taxon>Deinococcales</taxon>
        <taxon>Deinococcaceae</taxon>
        <taxon>Deinococcus</taxon>
    </lineage>
</organism>
<proteinExistence type="predicted"/>
<feature type="chain" id="PRO_5002030165" description="Lipoprotein" evidence="1">
    <location>
        <begin position="28"/>
        <end position="225"/>
    </location>
</feature>
<gene>
    <name evidence="2" type="ORF">QR90_05905</name>
</gene>
<dbReference type="AlphaFoldDB" id="A0A0A7KHP7"/>
<evidence type="ECO:0000313" key="3">
    <source>
        <dbReference type="Proteomes" id="UP000030634"/>
    </source>
</evidence>
<accession>A0A0A7KHP7</accession>
<keyword evidence="1" id="KW-0732">Signal</keyword>
<name>A0A0A7KHP7_9DEIO</name>
<protein>
    <recommendedName>
        <fullName evidence="4">Lipoprotein</fullName>
    </recommendedName>
</protein>
<evidence type="ECO:0000256" key="1">
    <source>
        <dbReference type="SAM" id="SignalP"/>
    </source>
</evidence>
<dbReference type="RefSeq" id="WP_039683007.1">
    <property type="nucleotide sequence ID" value="NZ_CP010028.1"/>
</dbReference>
<evidence type="ECO:0008006" key="4">
    <source>
        <dbReference type="Google" id="ProtNLM"/>
    </source>
</evidence>